<feature type="region of interest" description="Disordered" evidence="1">
    <location>
        <begin position="321"/>
        <end position="458"/>
    </location>
</feature>
<comment type="caution">
    <text evidence="2">The sequence shown here is derived from an EMBL/GenBank/DDBJ whole genome shotgun (WGS) entry which is preliminary data.</text>
</comment>
<reference evidence="2 3" key="1">
    <citation type="journal article" date="2012" name="BMC Genomics">
        <title>Comparative genomic analysis of human infective Trypanosoma cruzi lineages with the bat-restricted subspecies T. cruzi marinkellei.</title>
        <authorList>
            <person name="Franzen O."/>
            <person name="Talavera-Lopez C."/>
            <person name="Ochaya S."/>
            <person name="Butler C.E."/>
            <person name="Messenger L.A."/>
            <person name="Lewis M.D."/>
            <person name="Llewellyn M.S."/>
            <person name="Marinkelle C.J."/>
            <person name="Tyler K.M."/>
            <person name="Miles M.A."/>
            <person name="Andersson B."/>
        </authorList>
    </citation>
    <scope>NUCLEOTIDE SEQUENCE [LARGE SCALE GENOMIC DNA]</scope>
    <source>
        <strain evidence="2 3">B7</strain>
    </source>
</reference>
<feature type="compositionally biased region" description="Polar residues" evidence="1">
    <location>
        <begin position="380"/>
        <end position="391"/>
    </location>
</feature>
<dbReference type="EMBL" id="AHKC01009877">
    <property type="protein sequence ID" value="EKF32357.1"/>
    <property type="molecule type" value="Genomic_DNA"/>
</dbReference>
<organism evidence="2 3">
    <name type="scientific">Trypanosoma cruzi marinkellei</name>
    <dbReference type="NCBI Taxonomy" id="85056"/>
    <lineage>
        <taxon>Eukaryota</taxon>
        <taxon>Discoba</taxon>
        <taxon>Euglenozoa</taxon>
        <taxon>Kinetoplastea</taxon>
        <taxon>Metakinetoplastina</taxon>
        <taxon>Trypanosomatida</taxon>
        <taxon>Trypanosomatidae</taxon>
        <taxon>Trypanosoma</taxon>
        <taxon>Schizotrypanum</taxon>
    </lineage>
</organism>
<sequence length="581" mass="62720">MMEVMVLPRKLQEIEEGVGDWETVPQCVRETLLAILGSSYPNASNAVIEDVKRTLLPLRQKGPKTDITSTINAILESPCSPAISAANPPFIATNLDEALTRHHQIHSVPAVTAVSPPRSYNGHDVSNDNDAGDKDEEEGGEKLEAEGSRVRRVREPLLLPEKRVYYGSVPEALSESLRRDRPSPSRRTGKVSQKKRSLQVRPIAVDMPTVKKVECVKHRCEVTDALLRVHGEIDRLQAEADSFLVKAIYDSMRLDLRRAKEIYGEVKPLPHPTEEQEQALAAFAEGLAVLQEATVELVSAFLSQEEKRFLGVSTHKYQTRAERSTTYQYVSSGETKRKEQGTVKRPHGNISFTSEDKKENMNRNQDSPRRVSQGPAISGNAITRPTSTTMASAVPPAAAGDITAVTEKRGVAGKKSSQIARAKAKPHPKPTQKSLAESKLSAAAAAAPEPQAMGSQPRLKMLPQLDKLGLLSAPTAPAAAAAEPRATASTIAPQLTGKGDTFFSAPPLKKQDSCSTLSTKSSDSAGNRVHEKKEAVTQEAAKPAAPAPVPAAAPPAKRTVGLGRIDIRRFLIDSDSDSSAV</sequence>
<feature type="compositionally biased region" description="Basic and acidic residues" evidence="1">
    <location>
        <begin position="354"/>
        <end position="369"/>
    </location>
</feature>
<feature type="compositionally biased region" description="Polar residues" evidence="1">
    <location>
        <begin position="324"/>
        <end position="333"/>
    </location>
</feature>
<keyword evidence="3" id="KW-1185">Reference proteome</keyword>
<dbReference type="Proteomes" id="UP000007350">
    <property type="component" value="Unassembled WGS sequence"/>
</dbReference>
<accession>K2NTR0</accession>
<feature type="compositionally biased region" description="Low complexity" evidence="1">
    <location>
        <begin position="475"/>
        <end position="492"/>
    </location>
</feature>
<feature type="compositionally biased region" description="Low complexity" evidence="1">
    <location>
        <begin position="432"/>
        <end position="452"/>
    </location>
</feature>
<feature type="compositionally biased region" description="Low complexity" evidence="1">
    <location>
        <begin position="513"/>
        <end position="524"/>
    </location>
</feature>
<feature type="region of interest" description="Disordered" evidence="1">
    <location>
        <begin position="475"/>
        <end position="558"/>
    </location>
</feature>
<proteinExistence type="predicted"/>
<name>K2NTR0_TRYCR</name>
<feature type="region of interest" description="Disordered" evidence="1">
    <location>
        <begin position="173"/>
        <end position="198"/>
    </location>
</feature>
<dbReference type="AlphaFoldDB" id="K2NTR0"/>
<evidence type="ECO:0000313" key="2">
    <source>
        <dbReference type="EMBL" id="EKF32357.1"/>
    </source>
</evidence>
<evidence type="ECO:0000313" key="3">
    <source>
        <dbReference type="Proteomes" id="UP000007350"/>
    </source>
</evidence>
<feature type="compositionally biased region" description="Basic residues" evidence="1">
    <location>
        <begin position="187"/>
        <end position="198"/>
    </location>
</feature>
<evidence type="ECO:0000256" key="1">
    <source>
        <dbReference type="SAM" id="MobiDB-lite"/>
    </source>
</evidence>
<protein>
    <submittedName>
        <fullName evidence="2">Uncharacterized protein</fullName>
    </submittedName>
</protein>
<feature type="region of interest" description="Disordered" evidence="1">
    <location>
        <begin position="112"/>
        <end position="148"/>
    </location>
</feature>
<dbReference type="OrthoDB" id="273915at2759"/>
<gene>
    <name evidence="2" type="ORF">MOQ_003797</name>
</gene>